<accession>A0A1S1NX13</accession>
<dbReference type="EMBL" id="MNAO01000308">
    <property type="protein sequence ID" value="OHV15253.1"/>
    <property type="molecule type" value="Genomic_DNA"/>
</dbReference>
<name>A0A1S1NX13_METEX</name>
<sequence>MLEARHDTFMTTPLPHDASAPSRRRLRPAPLPAPAPFLVSRPQRSPMTILRLDSGPDGLPPMTAGEEIVLETCLGV</sequence>
<protein>
    <submittedName>
        <fullName evidence="2">Uncharacterized protein</fullName>
    </submittedName>
</protein>
<dbReference type="AlphaFoldDB" id="A0A1S1NX13"/>
<dbReference type="EMBL" id="LT962688">
    <property type="protein sequence ID" value="SOR27950.1"/>
    <property type="molecule type" value="Genomic_DNA"/>
</dbReference>
<feature type="region of interest" description="Disordered" evidence="1">
    <location>
        <begin position="1"/>
        <end position="64"/>
    </location>
</feature>
<evidence type="ECO:0000313" key="3">
    <source>
        <dbReference type="EMBL" id="SOR27950.1"/>
    </source>
</evidence>
<proteinExistence type="predicted"/>
<evidence type="ECO:0000313" key="4">
    <source>
        <dbReference type="Proteomes" id="UP000180215"/>
    </source>
</evidence>
<dbReference type="Proteomes" id="UP000180215">
    <property type="component" value="Unassembled WGS sequence"/>
</dbReference>
<organism evidence="2 4">
    <name type="scientific">Methylorubrum extorquens</name>
    <name type="common">Methylobacterium dichloromethanicum</name>
    <name type="synonym">Methylobacterium extorquens</name>
    <dbReference type="NCBI Taxonomy" id="408"/>
    <lineage>
        <taxon>Bacteria</taxon>
        <taxon>Pseudomonadati</taxon>
        <taxon>Pseudomonadota</taxon>
        <taxon>Alphaproteobacteria</taxon>
        <taxon>Hyphomicrobiales</taxon>
        <taxon>Methylobacteriaceae</taxon>
        <taxon>Methylorubrum</taxon>
    </lineage>
</organism>
<reference evidence="2 4" key="1">
    <citation type="submission" date="2016-10" db="EMBL/GenBank/DDBJ databases">
        <title>Draft genome sequence of Methylobacterium extorquens CP3, a seed endophyte of Crotalaria pumila with plant growth-promoting and metal tolerance properties.</title>
        <authorList>
            <person name="Sanchez-Lopez A.S."/>
            <person name="Van Hamme J.D."/>
            <person name="Thijs S."/>
            <person name="Mcammond B.M."/>
            <person name="Stevens V."/>
            <person name="Gonzalez-Chavez M.D.C."/>
            <person name="Vangronsveld J."/>
        </authorList>
    </citation>
    <scope>NUCLEOTIDE SEQUENCE [LARGE SCALE GENOMIC DNA]</scope>
    <source>
        <strain evidence="2 4">CP3</strain>
    </source>
</reference>
<evidence type="ECO:0000313" key="5">
    <source>
        <dbReference type="Proteomes" id="UP000233769"/>
    </source>
</evidence>
<gene>
    <name evidence="2" type="ORF">BK022_20385</name>
    <name evidence="3" type="ORF">TK0001_1348</name>
</gene>
<evidence type="ECO:0000256" key="1">
    <source>
        <dbReference type="SAM" id="MobiDB-lite"/>
    </source>
</evidence>
<reference evidence="5" key="2">
    <citation type="submission" date="2017-10" db="EMBL/GenBank/DDBJ databases">
        <authorList>
            <person name="Regsiter A."/>
            <person name="William W."/>
        </authorList>
    </citation>
    <scope>NUCLEOTIDE SEQUENCE [LARGE SCALE GENOMIC DNA]</scope>
</reference>
<evidence type="ECO:0000313" key="2">
    <source>
        <dbReference type="EMBL" id="OHV15253.1"/>
    </source>
</evidence>
<dbReference type="Proteomes" id="UP000233769">
    <property type="component" value="Chromosome tk0001"/>
</dbReference>
<reference evidence="3" key="3">
    <citation type="submission" date="2017-10" db="EMBL/GenBank/DDBJ databases">
        <authorList>
            <person name="Banno H."/>
            <person name="Chua N.-H."/>
        </authorList>
    </citation>
    <scope>NUCLEOTIDE SEQUENCE [LARGE SCALE GENOMIC DNA]</scope>
    <source>
        <strain evidence="3">TK 0001</strain>
    </source>
</reference>